<evidence type="ECO:0000256" key="1">
    <source>
        <dbReference type="SAM" id="MobiDB-lite"/>
    </source>
</evidence>
<organism evidence="3 5">
    <name type="scientific">Caenorhabditis briggsae</name>
    <dbReference type="NCBI Taxonomy" id="6238"/>
    <lineage>
        <taxon>Eukaryota</taxon>
        <taxon>Metazoa</taxon>
        <taxon>Ecdysozoa</taxon>
        <taxon>Nematoda</taxon>
        <taxon>Chromadorea</taxon>
        <taxon>Rhabditida</taxon>
        <taxon>Rhabditina</taxon>
        <taxon>Rhabditomorpha</taxon>
        <taxon>Rhabditoidea</taxon>
        <taxon>Rhabditidae</taxon>
        <taxon>Peloderinae</taxon>
        <taxon>Caenorhabditis</taxon>
    </lineage>
</organism>
<reference evidence="3 5" key="2">
    <citation type="submission" date="2022-05" db="EMBL/GenBank/DDBJ databases">
        <title>Chromosome-level reference genomes for two strains of Caenorhabditis briggsae: an improved platform for comparative genomics.</title>
        <authorList>
            <person name="Stevens L."/>
            <person name="Andersen E.C."/>
        </authorList>
    </citation>
    <scope>NUCLEOTIDE SEQUENCE [LARGE SCALE GENOMIC DNA]</scope>
    <source>
        <strain evidence="3">QX1410_ONT</strain>
        <tissue evidence="3">Whole-organism</tissue>
    </source>
</reference>
<reference evidence="4 6" key="1">
    <citation type="submission" date="2022-04" db="EMBL/GenBank/DDBJ databases">
        <title>Chromosome-level reference genomes for two strains of Caenorhabditis briggsae: an improved platform for comparative genomics.</title>
        <authorList>
            <person name="Stevens L."/>
            <person name="Andersen E."/>
        </authorList>
    </citation>
    <scope>NUCLEOTIDE SEQUENCE [LARGE SCALE GENOMIC DNA]</scope>
    <source>
        <strain evidence="4">VX34</strain>
        <tissue evidence="4">Whole-organism</tissue>
    </source>
</reference>
<dbReference type="KEGG" id="cbr:CBG_00069"/>
<accession>A0AAE8ZUT4</accession>
<dbReference type="OMA" id="CTSWCKV"/>
<evidence type="ECO:0008006" key="7">
    <source>
        <dbReference type="Google" id="ProtNLM"/>
    </source>
</evidence>
<name>A0AAE8ZUT4_CAEBR</name>
<evidence type="ECO:0000256" key="2">
    <source>
        <dbReference type="SAM" id="SignalP"/>
    </source>
</evidence>
<evidence type="ECO:0000313" key="6">
    <source>
        <dbReference type="Proteomes" id="UP000829354"/>
    </source>
</evidence>
<evidence type="ECO:0000313" key="4">
    <source>
        <dbReference type="EMBL" id="UMM42734.1"/>
    </source>
</evidence>
<dbReference type="Proteomes" id="UP000829354">
    <property type="component" value="Chromosome X"/>
</dbReference>
<evidence type="ECO:0000313" key="3">
    <source>
        <dbReference type="EMBL" id="ULT83461.1"/>
    </source>
</evidence>
<protein>
    <recommendedName>
        <fullName evidence="7">Protein CBR-ABF-6</fullName>
    </recommendedName>
</protein>
<dbReference type="EMBL" id="CP090896">
    <property type="protein sequence ID" value="ULT83461.1"/>
    <property type="molecule type" value="Genomic_DNA"/>
</dbReference>
<gene>
    <name evidence="3" type="ORF">L3Y34_012592</name>
    <name evidence="4" type="ORF">L5515_018446</name>
</gene>
<evidence type="ECO:0000313" key="5">
    <source>
        <dbReference type="Proteomes" id="UP000827892"/>
    </source>
</evidence>
<feature type="compositionally biased region" description="Polar residues" evidence="1">
    <location>
        <begin position="193"/>
        <end position="203"/>
    </location>
</feature>
<keyword evidence="2" id="KW-0732">Signal</keyword>
<keyword evidence="6" id="KW-1185">Reference proteome</keyword>
<sequence>MIRNGFLVLFCLHLSTLVSSVTICSSSSILSTFTDPLCTSWCKVRLCSSGSCRSVLSGNDPTCECESCTFGSWFGGSSDSNSNQPVTGQVYAAGSGGEMTTQNYRDSQYGYNNGYNNNNNNGYNNGYGSNGYNNGYNNGYGNNGYNNNNRAPVTAGYGNANGNFNSNQQYADQQYYNRNNQYGSSVPAGYGNAGQSNYASGYQNLKKRR</sequence>
<dbReference type="AlphaFoldDB" id="A0AAE8ZUT4"/>
<proteinExistence type="predicted"/>
<feature type="chain" id="PRO_5044706516" description="Protein CBR-ABF-6" evidence="2">
    <location>
        <begin position="21"/>
        <end position="209"/>
    </location>
</feature>
<feature type="signal peptide" evidence="2">
    <location>
        <begin position="1"/>
        <end position="20"/>
    </location>
</feature>
<feature type="region of interest" description="Disordered" evidence="1">
    <location>
        <begin position="179"/>
        <end position="209"/>
    </location>
</feature>
<dbReference type="Proteomes" id="UP000827892">
    <property type="component" value="Chromosome X"/>
</dbReference>
<dbReference type="EMBL" id="CP092625">
    <property type="protein sequence ID" value="UMM42734.1"/>
    <property type="molecule type" value="Genomic_DNA"/>
</dbReference>